<evidence type="ECO:0000313" key="2">
    <source>
        <dbReference type="Proteomes" id="UP000789901"/>
    </source>
</evidence>
<sequence>LKTNQQKFETLGQWLDNEAFNIFAVMKTNLNGKKGIFVGKKEKRYKRRKECKDENTEKAENDWNRIFDINKEVVTCWILNEQQNEW</sequence>
<organism evidence="1 2">
    <name type="scientific">Gigaspora margarita</name>
    <dbReference type="NCBI Taxonomy" id="4874"/>
    <lineage>
        <taxon>Eukaryota</taxon>
        <taxon>Fungi</taxon>
        <taxon>Fungi incertae sedis</taxon>
        <taxon>Mucoromycota</taxon>
        <taxon>Glomeromycotina</taxon>
        <taxon>Glomeromycetes</taxon>
        <taxon>Diversisporales</taxon>
        <taxon>Gigasporaceae</taxon>
        <taxon>Gigaspora</taxon>
    </lineage>
</organism>
<accession>A0ABN7VYM4</accession>
<keyword evidence="2" id="KW-1185">Reference proteome</keyword>
<gene>
    <name evidence="1" type="ORF">GMARGA_LOCUS24167</name>
</gene>
<protein>
    <submittedName>
        <fullName evidence="1">18175_t:CDS:1</fullName>
    </submittedName>
</protein>
<comment type="caution">
    <text evidence="1">The sequence shown here is derived from an EMBL/GenBank/DDBJ whole genome shotgun (WGS) entry which is preliminary data.</text>
</comment>
<name>A0ABN7VYM4_GIGMA</name>
<reference evidence="1 2" key="1">
    <citation type="submission" date="2021-06" db="EMBL/GenBank/DDBJ databases">
        <authorList>
            <person name="Kallberg Y."/>
            <person name="Tangrot J."/>
            <person name="Rosling A."/>
        </authorList>
    </citation>
    <scope>NUCLEOTIDE SEQUENCE [LARGE SCALE GENOMIC DNA]</scope>
    <source>
        <strain evidence="1 2">120-4 pot B 10/14</strain>
    </source>
</reference>
<dbReference type="Proteomes" id="UP000789901">
    <property type="component" value="Unassembled WGS sequence"/>
</dbReference>
<dbReference type="EMBL" id="CAJVQB010025197">
    <property type="protein sequence ID" value="CAG8805798.1"/>
    <property type="molecule type" value="Genomic_DNA"/>
</dbReference>
<evidence type="ECO:0000313" key="1">
    <source>
        <dbReference type="EMBL" id="CAG8805798.1"/>
    </source>
</evidence>
<proteinExistence type="predicted"/>
<feature type="non-terminal residue" evidence="1">
    <location>
        <position position="1"/>
    </location>
</feature>